<accession>A0A2S9VC50</accession>
<dbReference type="InterPro" id="IPR042099">
    <property type="entry name" value="ANL_N_sf"/>
</dbReference>
<evidence type="ECO:0000256" key="2">
    <source>
        <dbReference type="ARBA" id="ARBA00022840"/>
    </source>
</evidence>
<comment type="caution">
    <text evidence="5">The sequence shown here is derived from an EMBL/GenBank/DDBJ whole genome shotgun (WGS) entry which is preliminary data.</text>
</comment>
<evidence type="ECO:0000313" key="6">
    <source>
        <dbReference type="Proteomes" id="UP000238949"/>
    </source>
</evidence>
<dbReference type="InterPro" id="IPR020845">
    <property type="entry name" value="AMP-binding_CS"/>
</dbReference>
<organism evidence="5 6">
    <name type="scientific">Alteromonas alba</name>
    <dbReference type="NCBI Taxonomy" id="2079529"/>
    <lineage>
        <taxon>Bacteria</taxon>
        <taxon>Pseudomonadati</taxon>
        <taxon>Pseudomonadota</taxon>
        <taxon>Gammaproteobacteria</taxon>
        <taxon>Alteromonadales</taxon>
        <taxon>Alteromonadaceae</taxon>
        <taxon>Alteromonas/Salinimonas group</taxon>
        <taxon>Alteromonas</taxon>
    </lineage>
</organism>
<dbReference type="Pfam" id="PF23562">
    <property type="entry name" value="AMP-binding_C_3"/>
    <property type="match status" value="1"/>
</dbReference>
<keyword evidence="6" id="KW-1185">Reference proteome</keyword>
<dbReference type="Gene3D" id="3.30.300.30">
    <property type="match status" value="1"/>
</dbReference>
<dbReference type="InterPro" id="IPR000873">
    <property type="entry name" value="AMP-dep_synth/lig_dom"/>
</dbReference>
<dbReference type="Pfam" id="PF00501">
    <property type="entry name" value="AMP-binding"/>
    <property type="match status" value="1"/>
</dbReference>
<dbReference type="GO" id="GO:0005524">
    <property type="term" value="F:ATP binding"/>
    <property type="evidence" value="ECO:0007669"/>
    <property type="project" value="UniProtKB-KW"/>
</dbReference>
<dbReference type="OrthoDB" id="9803968at2"/>
<dbReference type="PROSITE" id="PS00455">
    <property type="entry name" value="AMP_BINDING"/>
    <property type="match status" value="1"/>
</dbReference>
<dbReference type="Proteomes" id="UP000238949">
    <property type="component" value="Unassembled WGS sequence"/>
</dbReference>
<evidence type="ECO:0000259" key="4">
    <source>
        <dbReference type="Pfam" id="PF00501"/>
    </source>
</evidence>
<reference evidence="6" key="1">
    <citation type="journal article" date="2020" name="Int. J. Syst. Evol. Microbiol.">
        <title>Alteromonas alba sp. nov., a marine bacterium isolated from the seawater of the West Pacific Ocean.</title>
        <authorList>
            <person name="Sun C."/>
            <person name="Wu Y.-H."/>
            <person name="Xamxidin M."/>
            <person name="Cheng H."/>
            <person name="Xu X.-W."/>
        </authorList>
    </citation>
    <scope>NUCLEOTIDE SEQUENCE [LARGE SCALE GENOMIC DNA]</scope>
    <source>
        <strain evidence="6">190</strain>
    </source>
</reference>
<keyword evidence="2" id="KW-0067">ATP-binding</keyword>
<dbReference type="PANTHER" id="PTHR43272">
    <property type="entry name" value="LONG-CHAIN-FATTY-ACID--COA LIGASE"/>
    <property type="match status" value="1"/>
</dbReference>
<gene>
    <name evidence="5" type="ORF">C6Y40_08385</name>
</gene>
<dbReference type="SUPFAM" id="SSF56801">
    <property type="entry name" value="Acetyl-CoA synthetase-like"/>
    <property type="match status" value="1"/>
</dbReference>
<protein>
    <submittedName>
        <fullName evidence="5">AMP-dependent synthetase</fullName>
    </submittedName>
</protein>
<evidence type="ECO:0000256" key="1">
    <source>
        <dbReference type="ARBA" id="ARBA00022741"/>
    </source>
</evidence>
<evidence type="ECO:0000313" key="5">
    <source>
        <dbReference type="EMBL" id="PRO74022.1"/>
    </source>
</evidence>
<sequence>MSDVSADPTTSQVMSPLECFYYREQHSPDHPCLVQPVEGNYHTYSWAEVASQVRKLAWRLNNMGLDKGSRIAILSKNCAEWLMADLAIMLAGHVSVPIFATAGEDTIRYVLRHADVKLVFVGKLDDGPKQAAAIDDEITTVSFPYPGVKTNYSWAEFSHCDSFTDSPTPGPDELMTIIYTSGSTGSPKGVMHSYSAMAWAGAQAKTDLSLGEDDRLLSYLPLAHITERVLIEMAALQSGMTLYFIESLDTFQRDVQECQPTLFVSVPRLWTKFQHGILHKLSQTKLNILLRIPVVNGLIKNKIRNGLGLSQTKLCASGSAPLPPVITAWFEKLGIEICEGWGMTENAALGTACLPFRKDKIGCIGRPWGGVSLKLSEQQELLSKSPGNMMGYYLDPERTAEAFTDDGYLRTGDKAIADGDGYYSITGRIKDIFKTAKGKYVTPAPIEAKLMENSVIEQVCVTGASLPQPIALLVLSEEAQEQSKNQITASLQQTLNKINGGLESHQRLDHLVVMAQPWTIENDLLTPTLKVKRHVLEERFPEVIHQAYNDKVVWQHDSN</sequence>
<dbReference type="Gene3D" id="3.40.50.12780">
    <property type="entry name" value="N-terminal domain of ligase-like"/>
    <property type="match status" value="1"/>
</dbReference>
<dbReference type="EMBL" id="PVNP01000075">
    <property type="protein sequence ID" value="PRO74022.1"/>
    <property type="molecule type" value="Genomic_DNA"/>
</dbReference>
<dbReference type="AlphaFoldDB" id="A0A2S9VC50"/>
<proteinExistence type="predicted"/>
<dbReference type="GO" id="GO:0004467">
    <property type="term" value="F:long-chain fatty acid-CoA ligase activity"/>
    <property type="evidence" value="ECO:0007669"/>
    <property type="project" value="UniProtKB-EC"/>
</dbReference>
<dbReference type="InterPro" id="IPR045851">
    <property type="entry name" value="AMP-bd_C_sf"/>
</dbReference>
<name>A0A2S9VC50_9ALTE</name>
<dbReference type="GO" id="GO:0016020">
    <property type="term" value="C:membrane"/>
    <property type="evidence" value="ECO:0007669"/>
    <property type="project" value="TreeGrafter"/>
</dbReference>
<comment type="catalytic activity">
    <reaction evidence="3">
        <text>a long-chain fatty acid + ATP + CoA = a long-chain fatty acyl-CoA + AMP + diphosphate</text>
        <dbReference type="Rhea" id="RHEA:15421"/>
        <dbReference type="ChEBI" id="CHEBI:30616"/>
        <dbReference type="ChEBI" id="CHEBI:33019"/>
        <dbReference type="ChEBI" id="CHEBI:57287"/>
        <dbReference type="ChEBI" id="CHEBI:57560"/>
        <dbReference type="ChEBI" id="CHEBI:83139"/>
        <dbReference type="ChEBI" id="CHEBI:456215"/>
        <dbReference type="EC" id="6.2.1.3"/>
    </reaction>
    <physiologicalReaction direction="left-to-right" evidence="3">
        <dbReference type="Rhea" id="RHEA:15422"/>
    </physiologicalReaction>
</comment>
<dbReference type="RefSeq" id="WP_105934195.1">
    <property type="nucleotide sequence ID" value="NZ_PVNP01000075.1"/>
</dbReference>
<keyword evidence="1" id="KW-0547">Nucleotide-binding</keyword>
<feature type="domain" description="AMP-dependent synthetase/ligase" evidence="4">
    <location>
        <begin position="25"/>
        <end position="393"/>
    </location>
</feature>
<evidence type="ECO:0000256" key="3">
    <source>
        <dbReference type="ARBA" id="ARBA00024484"/>
    </source>
</evidence>
<dbReference type="PANTHER" id="PTHR43272:SF33">
    <property type="entry name" value="AMP-BINDING DOMAIN-CONTAINING PROTEIN-RELATED"/>
    <property type="match status" value="1"/>
</dbReference>